<dbReference type="EMBL" id="BMAO01002616">
    <property type="protein sequence ID" value="GFQ82007.1"/>
    <property type="molecule type" value="Genomic_DNA"/>
</dbReference>
<protein>
    <submittedName>
        <fullName evidence="1">Uncharacterized protein</fullName>
    </submittedName>
</protein>
<comment type="caution">
    <text evidence="1">The sequence shown here is derived from an EMBL/GenBank/DDBJ whole genome shotgun (WGS) entry which is preliminary data.</text>
</comment>
<proteinExistence type="predicted"/>
<evidence type="ECO:0000313" key="2">
    <source>
        <dbReference type="Proteomes" id="UP000887116"/>
    </source>
</evidence>
<keyword evidence="2" id="KW-1185">Reference proteome</keyword>
<accession>A0A8X6HV91</accession>
<evidence type="ECO:0000313" key="1">
    <source>
        <dbReference type="EMBL" id="GFQ82007.1"/>
    </source>
</evidence>
<gene>
    <name evidence="1" type="ORF">TNCT_493291</name>
</gene>
<organism evidence="1 2">
    <name type="scientific">Trichonephila clavata</name>
    <name type="common">Joro spider</name>
    <name type="synonym">Nephila clavata</name>
    <dbReference type="NCBI Taxonomy" id="2740835"/>
    <lineage>
        <taxon>Eukaryota</taxon>
        <taxon>Metazoa</taxon>
        <taxon>Ecdysozoa</taxon>
        <taxon>Arthropoda</taxon>
        <taxon>Chelicerata</taxon>
        <taxon>Arachnida</taxon>
        <taxon>Araneae</taxon>
        <taxon>Araneomorphae</taxon>
        <taxon>Entelegynae</taxon>
        <taxon>Araneoidea</taxon>
        <taxon>Nephilidae</taxon>
        <taxon>Trichonephila</taxon>
    </lineage>
</organism>
<reference evidence="1" key="1">
    <citation type="submission" date="2020-07" db="EMBL/GenBank/DDBJ databases">
        <title>Multicomponent nature underlies the extraordinary mechanical properties of spider dragline silk.</title>
        <authorList>
            <person name="Kono N."/>
            <person name="Nakamura H."/>
            <person name="Mori M."/>
            <person name="Yoshida Y."/>
            <person name="Ohtoshi R."/>
            <person name="Malay A.D."/>
            <person name="Moran D.A.P."/>
            <person name="Tomita M."/>
            <person name="Numata K."/>
            <person name="Arakawa K."/>
        </authorList>
    </citation>
    <scope>NUCLEOTIDE SEQUENCE</scope>
</reference>
<name>A0A8X6HV91_TRICU</name>
<dbReference type="Proteomes" id="UP000887116">
    <property type="component" value="Unassembled WGS sequence"/>
</dbReference>
<dbReference type="AlphaFoldDB" id="A0A8X6HV91"/>
<sequence>MTCVWAQDTDLSGVQSTNLSSPIIWVARLAQCCEYGDQQLGRHSAQISGLVVVSQAIGLRPLSDVSLDSCLWDGHQLR</sequence>